<sequence length="90" mass="10248">MQSLSRYNSIQIVEVRWDAVVTLFSIGVGYGNIRVYLSGHRDIGVIRLRHLSGDLVRVGRGRGPIASSQRHRHGRGRNCRGFDETFRAKR</sequence>
<evidence type="ECO:0000313" key="2">
    <source>
        <dbReference type="EMBL" id="GBP01122.1"/>
    </source>
</evidence>
<comment type="caution">
    <text evidence="2">The sequence shown here is derived from an EMBL/GenBank/DDBJ whole genome shotgun (WGS) entry which is preliminary data.</text>
</comment>
<dbReference type="EMBL" id="BGZK01000007">
    <property type="protein sequence ID" value="GBP01122.1"/>
    <property type="molecule type" value="Genomic_DNA"/>
</dbReference>
<evidence type="ECO:0000313" key="3">
    <source>
        <dbReference type="Proteomes" id="UP000299102"/>
    </source>
</evidence>
<dbReference type="AlphaFoldDB" id="A0A4C1SG68"/>
<dbReference type="Proteomes" id="UP000299102">
    <property type="component" value="Unassembled WGS sequence"/>
</dbReference>
<feature type="compositionally biased region" description="Basic residues" evidence="1">
    <location>
        <begin position="69"/>
        <end position="78"/>
    </location>
</feature>
<gene>
    <name evidence="2" type="ORF">EVAR_2367_1</name>
</gene>
<feature type="compositionally biased region" description="Basic and acidic residues" evidence="1">
    <location>
        <begin position="80"/>
        <end position="90"/>
    </location>
</feature>
<reference evidence="2 3" key="1">
    <citation type="journal article" date="2019" name="Commun. Biol.">
        <title>The bagworm genome reveals a unique fibroin gene that provides high tensile strength.</title>
        <authorList>
            <person name="Kono N."/>
            <person name="Nakamura H."/>
            <person name="Ohtoshi R."/>
            <person name="Tomita M."/>
            <person name="Numata K."/>
            <person name="Arakawa K."/>
        </authorList>
    </citation>
    <scope>NUCLEOTIDE SEQUENCE [LARGE SCALE GENOMIC DNA]</scope>
</reference>
<protein>
    <submittedName>
        <fullName evidence="2">Uncharacterized protein</fullName>
    </submittedName>
</protein>
<accession>A0A4C1SG68</accession>
<evidence type="ECO:0000256" key="1">
    <source>
        <dbReference type="SAM" id="MobiDB-lite"/>
    </source>
</evidence>
<name>A0A4C1SG68_EUMVA</name>
<feature type="region of interest" description="Disordered" evidence="1">
    <location>
        <begin position="62"/>
        <end position="90"/>
    </location>
</feature>
<proteinExistence type="predicted"/>
<keyword evidence="3" id="KW-1185">Reference proteome</keyword>
<organism evidence="2 3">
    <name type="scientific">Eumeta variegata</name>
    <name type="common">Bagworm moth</name>
    <name type="synonym">Eumeta japonica</name>
    <dbReference type="NCBI Taxonomy" id="151549"/>
    <lineage>
        <taxon>Eukaryota</taxon>
        <taxon>Metazoa</taxon>
        <taxon>Ecdysozoa</taxon>
        <taxon>Arthropoda</taxon>
        <taxon>Hexapoda</taxon>
        <taxon>Insecta</taxon>
        <taxon>Pterygota</taxon>
        <taxon>Neoptera</taxon>
        <taxon>Endopterygota</taxon>
        <taxon>Lepidoptera</taxon>
        <taxon>Glossata</taxon>
        <taxon>Ditrysia</taxon>
        <taxon>Tineoidea</taxon>
        <taxon>Psychidae</taxon>
        <taxon>Oiketicinae</taxon>
        <taxon>Eumeta</taxon>
    </lineage>
</organism>